<dbReference type="InterPro" id="IPR032466">
    <property type="entry name" value="Metal_Hydrolase"/>
</dbReference>
<dbReference type="PANTHER" id="PTHR11647">
    <property type="entry name" value="HYDRANTOINASE/DIHYDROPYRIMIDINASE FAMILY MEMBER"/>
    <property type="match status" value="1"/>
</dbReference>
<dbReference type="SUPFAM" id="SSF51556">
    <property type="entry name" value="Metallo-dependent hydrolases"/>
    <property type="match status" value="1"/>
</dbReference>
<dbReference type="EMBL" id="UINC01035529">
    <property type="protein sequence ID" value="SVB28074.1"/>
    <property type="molecule type" value="Genomic_DNA"/>
</dbReference>
<proteinExistence type="predicted"/>
<dbReference type="SUPFAM" id="SSF51338">
    <property type="entry name" value="Composite domain of metallo-dependent hydrolases"/>
    <property type="match status" value="1"/>
</dbReference>
<feature type="non-terminal residue" evidence="2">
    <location>
        <position position="1"/>
    </location>
</feature>
<feature type="domain" description="Amidohydrolase 3" evidence="1">
    <location>
        <begin position="65"/>
        <end position="242"/>
    </location>
</feature>
<protein>
    <recommendedName>
        <fullName evidence="1">Amidohydrolase 3 domain-containing protein</fullName>
    </recommendedName>
</protein>
<organism evidence="2">
    <name type="scientific">marine metagenome</name>
    <dbReference type="NCBI Taxonomy" id="408172"/>
    <lineage>
        <taxon>unclassified sequences</taxon>
        <taxon>metagenomes</taxon>
        <taxon>ecological metagenomes</taxon>
    </lineage>
</organism>
<name>A0A382CQG3_9ZZZZ</name>
<evidence type="ECO:0000313" key="2">
    <source>
        <dbReference type="EMBL" id="SVB28074.1"/>
    </source>
</evidence>
<evidence type="ECO:0000259" key="1">
    <source>
        <dbReference type="Pfam" id="PF07969"/>
    </source>
</evidence>
<gene>
    <name evidence="2" type="ORF">METZ01_LOCUS180928</name>
</gene>
<dbReference type="GO" id="GO:0005829">
    <property type="term" value="C:cytosol"/>
    <property type="evidence" value="ECO:0007669"/>
    <property type="project" value="TreeGrafter"/>
</dbReference>
<dbReference type="InterPro" id="IPR011059">
    <property type="entry name" value="Metal-dep_hydrolase_composite"/>
</dbReference>
<accession>A0A382CQG3</accession>
<dbReference type="Pfam" id="PF07969">
    <property type="entry name" value="Amidohydro_3"/>
    <property type="match status" value="1"/>
</dbReference>
<sequence>VTGAAFGLLFVLATPSITHGQDYSVIIRNGRVIDGTGNPWFLADVALDGDRIVAIGNLEAAAAGREIDAAGLYVTPGFIDVHSHAGPGLVSAGLSHGEPLLAQGITTVLINPDGGGPVDLVRQRSELLRDGLGINVAQLVPHGSVRRAIIGSENRAPTAVEMEQMRDLVRNGMMEGAFGLSSGTFYVPGSYSTPEEIVELAEVIAEFGGTYTSHIRDESDYTVGVVAAVEEVINVARRSGIPGVVTHVKALGPPVWGFGAVITRRIEVAREEGVEVYTDQYPYTASATGLASALLPRWSQAGGTDSLMARFDRPSVMADIRSAIVDNLARRGGADRIQFRRVSFDASIEGTLLSELARQRSEDPVDTVIDLLQRGGASIISYNMDEDDLR</sequence>
<dbReference type="AlphaFoldDB" id="A0A382CQG3"/>
<feature type="non-terminal residue" evidence="2">
    <location>
        <position position="390"/>
    </location>
</feature>
<reference evidence="2" key="1">
    <citation type="submission" date="2018-05" db="EMBL/GenBank/DDBJ databases">
        <authorList>
            <person name="Lanie J.A."/>
            <person name="Ng W.-L."/>
            <person name="Kazmierczak K.M."/>
            <person name="Andrzejewski T.M."/>
            <person name="Davidsen T.M."/>
            <person name="Wayne K.J."/>
            <person name="Tettelin H."/>
            <person name="Glass J.I."/>
            <person name="Rusch D."/>
            <person name="Podicherti R."/>
            <person name="Tsui H.-C.T."/>
            <person name="Winkler M.E."/>
        </authorList>
    </citation>
    <scope>NUCLEOTIDE SEQUENCE</scope>
</reference>
<dbReference type="InterPro" id="IPR013108">
    <property type="entry name" value="Amidohydro_3"/>
</dbReference>
<dbReference type="InterPro" id="IPR050378">
    <property type="entry name" value="Metallo-dep_Hydrolases_sf"/>
</dbReference>
<dbReference type="PANTHER" id="PTHR11647:SF1">
    <property type="entry name" value="COLLAPSIN RESPONSE MEDIATOR PROTEIN"/>
    <property type="match status" value="1"/>
</dbReference>
<dbReference type="GO" id="GO:0016812">
    <property type="term" value="F:hydrolase activity, acting on carbon-nitrogen (but not peptide) bonds, in cyclic amides"/>
    <property type="evidence" value="ECO:0007669"/>
    <property type="project" value="TreeGrafter"/>
</dbReference>
<dbReference type="Gene3D" id="3.20.20.140">
    <property type="entry name" value="Metal-dependent hydrolases"/>
    <property type="match status" value="1"/>
</dbReference>